<protein>
    <submittedName>
        <fullName evidence="1">Uncharacterized protein</fullName>
    </submittedName>
</protein>
<proteinExistence type="predicted"/>
<evidence type="ECO:0000313" key="2">
    <source>
        <dbReference type="Proteomes" id="UP001408594"/>
    </source>
</evidence>
<evidence type="ECO:0000313" key="1">
    <source>
        <dbReference type="EMBL" id="GAA5525210.1"/>
    </source>
</evidence>
<dbReference type="Proteomes" id="UP001408594">
    <property type="component" value="Unassembled WGS sequence"/>
</dbReference>
<accession>A0ABP9WQ45</accession>
<dbReference type="EMBL" id="BAABRT010000012">
    <property type="protein sequence ID" value="GAA5525210.1"/>
    <property type="molecule type" value="Genomic_DNA"/>
</dbReference>
<sequence length="55" mass="5926">MLVCKSAMQRKALCIPGAATLNLTVQGYVISRTLGVSKFRPALFIIGFPLLQAAF</sequence>
<comment type="caution">
    <text evidence="1">The sequence shown here is derived from an EMBL/GenBank/DDBJ whole genome shotgun (WGS) entry which is preliminary data.</text>
</comment>
<organism evidence="1 2">
    <name type="scientific">Microbulbifer aestuariivivens</name>
    <dbReference type="NCBI Taxonomy" id="1908308"/>
    <lineage>
        <taxon>Bacteria</taxon>
        <taxon>Pseudomonadati</taxon>
        <taxon>Pseudomonadota</taxon>
        <taxon>Gammaproteobacteria</taxon>
        <taxon>Cellvibrionales</taxon>
        <taxon>Microbulbiferaceae</taxon>
        <taxon>Microbulbifer</taxon>
    </lineage>
</organism>
<name>A0ABP9WQ45_9GAMM</name>
<gene>
    <name evidence="1" type="ORF">Maes01_01775</name>
</gene>
<reference evidence="1 2" key="1">
    <citation type="submission" date="2024-02" db="EMBL/GenBank/DDBJ databases">
        <title>Microbulbifer aestuariivivens NBRC 112533.</title>
        <authorList>
            <person name="Ichikawa N."/>
            <person name="Katano-Makiyama Y."/>
            <person name="Hidaka K."/>
        </authorList>
    </citation>
    <scope>NUCLEOTIDE SEQUENCE [LARGE SCALE GENOMIC DNA]</scope>
    <source>
        <strain evidence="1 2">NBRC 112533</strain>
    </source>
</reference>
<keyword evidence="2" id="KW-1185">Reference proteome</keyword>